<evidence type="ECO:0000256" key="1">
    <source>
        <dbReference type="SAM" id="MobiDB-lite"/>
    </source>
</evidence>
<keyword evidence="2" id="KW-0812">Transmembrane</keyword>
<proteinExistence type="predicted"/>
<dbReference type="PANTHER" id="PTHR23244:SF471">
    <property type="entry name" value="GUANINE NUCLEOTIDE-BINDING PROTEIN SUBUNIT BETA 1-RELATED"/>
    <property type="match status" value="1"/>
</dbReference>
<feature type="compositionally biased region" description="Low complexity" evidence="1">
    <location>
        <begin position="606"/>
        <end position="623"/>
    </location>
</feature>
<dbReference type="InterPro" id="IPR011043">
    <property type="entry name" value="Gal_Oxase/kelch_b-propeller"/>
</dbReference>
<dbReference type="InterPro" id="IPR015915">
    <property type="entry name" value="Kelch-typ_b-propeller"/>
</dbReference>
<keyword evidence="2" id="KW-1133">Transmembrane helix</keyword>
<dbReference type="PANTHER" id="PTHR23244">
    <property type="entry name" value="KELCH REPEAT DOMAIN"/>
    <property type="match status" value="1"/>
</dbReference>
<dbReference type="EMBL" id="BIMX01000014">
    <property type="protein sequence ID" value="GCF00012.1"/>
    <property type="molecule type" value="Genomic_DNA"/>
</dbReference>
<comment type="caution">
    <text evidence="3">The sequence shown here is derived from an EMBL/GenBank/DDBJ whole genome shotgun (WGS) entry which is preliminary data.</text>
</comment>
<keyword evidence="4" id="KW-1185">Reference proteome</keyword>
<dbReference type="Proteomes" id="UP000301737">
    <property type="component" value="Unassembled WGS sequence"/>
</dbReference>
<keyword evidence="2" id="KW-0472">Membrane</keyword>
<dbReference type="Gene3D" id="2.120.10.80">
    <property type="entry name" value="Kelch-type beta propeller"/>
    <property type="match status" value="1"/>
</dbReference>
<protein>
    <recommendedName>
        <fullName evidence="5">Guanine nucleotide-binding protein subunit beta 1</fullName>
    </recommendedName>
</protein>
<feature type="transmembrane region" description="Helical" evidence="2">
    <location>
        <begin position="699"/>
        <end position="722"/>
    </location>
</feature>
<evidence type="ECO:0000313" key="4">
    <source>
        <dbReference type="Proteomes" id="UP000301737"/>
    </source>
</evidence>
<evidence type="ECO:0000256" key="2">
    <source>
        <dbReference type="SAM" id="Phobius"/>
    </source>
</evidence>
<feature type="transmembrane region" description="Helical" evidence="2">
    <location>
        <begin position="785"/>
        <end position="807"/>
    </location>
</feature>
<reference evidence="3 4" key="1">
    <citation type="submission" date="2019-01" db="EMBL/GenBank/DDBJ databases">
        <title>Draft Genome Sequencing of Zygosaccharomyces mellis Ca-7.</title>
        <authorList>
            <person name="Shiwa Y."/>
            <person name="Kanesaki Y."/>
            <person name="Ishige T."/>
            <person name="Mura K."/>
            <person name="Hori T."/>
            <person name="Tamura T."/>
        </authorList>
    </citation>
    <scope>NUCLEOTIDE SEQUENCE [LARGE SCALE GENOMIC DNA]</scope>
    <source>
        <strain evidence="3 4">Ca-7</strain>
    </source>
</reference>
<organism evidence="3 4">
    <name type="scientific">Zygosaccharomyces mellis</name>
    <dbReference type="NCBI Taxonomy" id="42258"/>
    <lineage>
        <taxon>Eukaryota</taxon>
        <taxon>Fungi</taxon>
        <taxon>Dikarya</taxon>
        <taxon>Ascomycota</taxon>
        <taxon>Saccharomycotina</taxon>
        <taxon>Saccharomycetes</taxon>
        <taxon>Saccharomycetales</taxon>
        <taxon>Saccharomycetaceae</taxon>
        <taxon>Zygosaccharomyces</taxon>
    </lineage>
</organism>
<dbReference type="SUPFAM" id="SSF50965">
    <property type="entry name" value="Galactose oxidase, central domain"/>
    <property type="match status" value="2"/>
</dbReference>
<accession>A0A4C2E7S8</accession>
<evidence type="ECO:0000313" key="3">
    <source>
        <dbReference type="EMBL" id="GCF00012.1"/>
    </source>
</evidence>
<feature type="compositionally biased region" description="Polar residues" evidence="1">
    <location>
        <begin position="633"/>
        <end position="643"/>
    </location>
</feature>
<dbReference type="AlphaFoldDB" id="A0A4C2E7S8"/>
<gene>
    <name evidence="3" type="ORF">ZYGM_003408</name>
</gene>
<feature type="region of interest" description="Disordered" evidence="1">
    <location>
        <begin position="589"/>
        <end position="645"/>
    </location>
</feature>
<dbReference type="OrthoDB" id="10251809at2759"/>
<sequence>MVPHSHTPVDFNMNEDDQMVGIPPDVGIPGRYPFQEPNYIEDSVIFTPLTYMSNYTSVTAPLFMSDLKSKIRDENEYLLKKYYSSKKAISHAMYKHGSVASDSETSNAFTERSKSYVWMNKFLDDSRYMVDLFESDTTPEAQHNSEEEEEIEKKQLLRRQAVAPYFKHLQRLLAIDLREPNVIKKHNLWIPTIKSGWRNEPSDRDVETNLYDDKVCPLFIDGNEYMTKDYDLHRGSTSIPSIFSEYKLPAFVHHCAVELNGTIYILGGLMACHKHDDEAPSLKDFHVDGIKNLPPPLLSSVVNNPSMINNDRLYAMSAYSNNLRRPDVSGQIPPPLLCMNGSKLTERHIFFYGGLEIRTETNVDVNGVFHLRKRAYMNNTGYILDTMTFNFTRVELTAVPYKLVTYPTLAARFGHAQLSVPNYNSTGYFNPQRHPETEENENYSPASGFESSSSEVNSSTISVGSFHARLNNGLQTSGVHSILIFGGYKQVGDDDYEAMNDLWKIDVPVLVKGKRGYYKFGSIANATVLPKSNSADPWPSPRAFSANCITNVRDSITRPDLLEMLQENFFIDRNAFLTQDKSVSLLKSLPHAKTEHDRPKIRTRSKGSGTSSSSSTNGSTGNSANPFLKPRLTSPSSASSTLQPKFRPLPSGEHKVLMLHGGSNKTDVCNDMWWYDLEYETWSQITTHGKHNASKMIPIGLGLVGHSMVCIGGMAVFIGGLIQEDVDHLYFGVDYRDMKLPPQLAIGSDFINIFDLETQCLLSHTVIGDETNAHLMDNLNARLGIIFSFGFTVIQFNGDILLFGGVVSKRLKSSDLNLRGAVLKCILPSMKLAT</sequence>
<evidence type="ECO:0008006" key="5">
    <source>
        <dbReference type="Google" id="ProtNLM"/>
    </source>
</evidence>
<name>A0A4C2E7S8_9SACH</name>